<dbReference type="EMBL" id="CP003065">
    <property type="protein sequence ID" value="AEV68801.1"/>
    <property type="molecule type" value="Genomic_DNA"/>
</dbReference>
<accession>G8LXB0</accession>
<dbReference type="RefSeq" id="WP_014255380.1">
    <property type="nucleotide sequence ID" value="NC_016627.1"/>
</dbReference>
<dbReference type="STRING" id="720554.Clocl_2209"/>
<dbReference type="HOGENOM" id="CLU_120865_0_0_9"/>
<organism evidence="3 4">
    <name type="scientific">Acetivibrio clariflavus (strain DSM 19732 / NBRC 101661 / EBR45)</name>
    <name type="common">Clostridium clariflavum</name>
    <dbReference type="NCBI Taxonomy" id="720554"/>
    <lineage>
        <taxon>Bacteria</taxon>
        <taxon>Bacillati</taxon>
        <taxon>Bacillota</taxon>
        <taxon>Clostridia</taxon>
        <taxon>Eubacteriales</taxon>
        <taxon>Oscillospiraceae</taxon>
        <taxon>Acetivibrio</taxon>
    </lineage>
</organism>
<dbReference type="OrthoDB" id="9792533at2"/>
<keyword evidence="4" id="KW-1185">Reference proteome</keyword>
<evidence type="ECO:0000313" key="4">
    <source>
        <dbReference type="Proteomes" id="UP000005435"/>
    </source>
</evidence>
<dbReference type="KEGG" id="ccl:Clocl_2209"/>
<dbReference type="Pfam" id="PF10080">
    <property type="entry name" value="FtrD-like"/>
    <property type="match status" value="1"/>
</dbReference>
<keyword evidence="1" id="KW-0472">Membrane</keyword>
<evidence type="ECO:0000313" key="3">
    <source>
        <dbReference type="EMBL" id="AEV68801.1"/>
    </source>
</evidence>
<sequence precursor="true">MNSKNQTSKGEVQKFNAKKISIIAVGVVVVILIGVFAVKGVIGKNDTKVSKGGDLVIPKSEVTETAKFYPYNANGTKLEILAVKASDGTIRTAFNTCQICNGSPRAYYKQEGKELVCQNCGNRFSMDMVEKERGGCNPIPIMQEDKIDDGTNIIISEEFILKNKNLFTANWKTK</sequence>
<protein>
    <submittedName>
        <fullName evidence="3">Putative membrane protein</fullName>
    </submittedName>
</protein>
<dbReference type="InterPro" id="IPR018758">
    <property type="entry name" value="FtrD-like"/>
</dbReference>
<reference evidence="4" key="1">
    <citation type="submission" date="2011-12" db="EMBL/GenBank/DDBJ databases">
        <title>Complete sequence of Clostridium clariflavum DSM 19732.</title>
        <authorList>
            <consortium name="US DOE Joint Genome Institute"/>
            <person name="Lucas S."/>
            <person name="Han J."/>
            <person name="Lapidus A."/>
            <person name="Cheng J.-F."/>
            <person name="Goodwin L."/>
            <person name="Pitluck S."/>
            <person name="Peters L."/>
            <person name="Teshima H."/>
            <person name="Detter J.C."/>
            <person name="Han C."/>
            <person name="Tapia R."/>
            <person name="Land M."/>
            <person name="Hauser L."/>
            <person name="Kyrpides N."/>
            <person name="Ivanova N."/>
            <person name="Pagani I."/>
            <person name="Kitzmiller T."/>
            <person name="Lynd L."/>
            <person name="Izquierdo J."/>
            <person name="Woyke T."/>
        </authorList>
    </citation>
    <scope>NUCLEOTIDE SEQUENCE [LARGE SCALE GENOMIC DNA]</scope>
    <source>
        <strain evidence="4">DSM 19732 / NBRC 101661 / EBR45</strain>
    </source>
</reference>
<evidence type="ECO:0000256" key="1">
    <source>
        <dbReference type="SAM" id="Phobius"/>
    </source>
</evidence>
<feature type="domain" description="Membrane iron-sulfur containing protein FtrD-like" evidence="2">
    <location>
        <begin position="64"/>
        <end position="167"/>
    </location>
</feature>
<evidence type="ECO:0000259" key="2">
    <source>
        <dbReference type="Pfam" id="PF10080"/>
    </source>
</evidence>
<dbReference type="eggNOG" id="COG4393">
    <property type="taxonomic scope" value="Bacteria"/>
</dbReference>
<dbReference type="AlphaFoldDB" id="G8LXB0"/>
<proteinExistence type="predicted"/>
<keyword evidence="1" id="KW-1133">Transmembrane helix</keyword>
<reference evidence="3 4" key="2">
    <citation type="journal article" date="2012" name="Stand. Genomic Sci.">
        <title>Complete Genome Sequence of Clostridium clariflavum DSM 19732.</title>
        <authorList>
            <person name="Izquierdo J.A."/>
            <person name="Goodwin L."/>
            <person name="Davenport K.W."/>
            <person name="Teshima H."/>
            <person name="Bruce D."/>
            <person name="Detter C."/>
            <person name="Tapia R."/>
            <person name="Han S."/>
            <person name="Land M."/>
            <person name="Hauser L."/>
            <person name="Jeffries C.D."/>
            <person name="Han J."/>
            <person name="Pitluck S."/>
            <person name="Nolan M."/>
            <person name="Chen A."/>
            <person name="Huntemann M."/>
            <person name="Mavromatis K."/>
            <person name="Mikhailova N."/>
            <person name="Liolios K."/>
            <person name="Woyke T."/>
            <person name="Lynd L.R."/>
        </authorList>
    </citation>
    <scope>NUCLEOTIDE SEQUENCE [LARGE SCALE GENOMIC DNA]</scope>
    <source>
        <strain evidence="4">DSM 19732 / NBRC 101661 / EBR45</strain>
    </source>
</reference>
<dbReference type="Proteomes" id="UP000005435">
    <property type="component" value="Chromosome"/>
</dbReference>
<gene>
    <name evidence="3" type="ordered locus">Clocl_2209</name>
</gene>
<feature type="transmembrane region" description="Helical" evidence="1">
    <location>
        <begin position="20"/>
        <end position="42"/>
    </location>
</feature>
<name>G8LXB0_ACECE</name>
<keyword evidence="1" id="KW-0812">Transmembrane</keyword>